<name>A0A1H9Q814_9ACTN</name>
<reference evidence="5" key="1">
    <citation type="submission" date="2016-10" db="EMBL/GenBank/DDBJ databases">
        <authorList>
            <person name="Varghese N."/>
            <person name="Submissions S."/>
        </authorList>
    </citation>
    <scope>NUCLEOTIDE SEQUENCE [LARGE SCALE GENOMIC DNA]</scope>
    <source>
        <strain evidence="5">CGMCC 4.6825</strain>
    </source>
</reference>
<feature type="compositionally biased region" description="Basic and acidic residues" evidence="1">
    <location>
        <begin position="144"/>
        <end position="158"/>
    </location>
</feature>
<dbReference type="Pfam" id="PF07331">
    <property type="entry name" value="TctB"/>
    <property type="match status" value="1"/>
</dbReference>
<feature type="transmembrane region" description="Helical" evidence="2">
    <location>
        <begin position="36"/>
        <end position="55"/>
    </location>
</feature>
<evidence type="ECO:0000256" key="1">
    <source>
        <dbReference type="SAM" id="MobiDB-lite"/>
    </source>
</evidence>
<organism evidence="4 5">
    <name type="scientific">Streptomyces qinglanensis</name>
    <dbReference type="NCBI Taxonomy" id="943816"/>
    <lineage>
        <taxon>Bacteria</taxon>
        <taxon>Bacillati</taxon>
        <taxon>Actinomycetota</taxon>
        <taxon>Actinomycetes</taxon>
        <taxon>Kitasatosporales</taxon>
        <taxon>Streptomycetaceae</taxon>
        <taxon>Streptomyces</taxon>
    </lineage>
</organism>
<gene>
    <name evidence="4" type="ORF">SAMN05421870_102516</name>
</gene>
<accession>A0A1H9Q814</accession>
<feature type="compositionally biased region" description="Low complexity" evidence="1">
    <location>
        <begin position="1"/>
        <end position="10"/>
    </location>
</feature>
<evidence type="ECO:0000259" key="3">
    <source>
        <dbReference type="Pfam" id="PF07331"/>
    </source>
</evidence>
<dbReference type="EMBL" id="FOGO01000002">
    <property type="protein sequence ID" value="SER56567.1"/>
    <property type="molecule type" value="Genomic_DNA"/>
</dbReference>
<feature type="compositionally biased region" description="Gly residues" evidence="1">
    <location>
        <begin position="125"/>
        <end position="138"/>
    </location>
</feature>
<feature type="transmembrane region" description="Helical" evidence="2">
    <location>
        <begin position="75"/>
        <end position="95"/>
    </location>
</feature>
<evidence type="ECO:0000313" key="4">
    <source>
        <dbReference type="EMBL" id="SER56567.1"/>
    </source>
</evidence>
<feature type="compositionally biased region" description="Low complexity" evidence="1">
    <location>
        <begin position="21"/>
        <end position="31"/>
    </location>
</feature>
<proteinExistence type="predicted"/>
<feature type="region of interest" description="Disordered" evidence="1">
    <location>
        <begin position="97"/>
        <end position="185"/>
    </location>
</feature>
<evidence type="ECO:0000313" key="5">
    <source>
        <dbReference type="Proteomes" id="UP000182841"/>
    </source>
</evidence>
<feature type="compositionally biased region" description="Low complexity" evidence="1">
    <location>
        <begin position="104"/>
        <end position="124"/>
    </location>
</feature>
<protein>
    <submittedName>
        <fullName evidence="4">Tripartite tricarboxylate transporter TctB family protein</fullName>
    </submittedName>
</protein>
<dbReference type="RefSeq" id="WP_079171725.1">
    <property type="nucleotide sequence ID" value="NZ_FOGO01000002.1"/>
</dbReference>
<dbReference type="OrthoDB" id="5119225at2"/>
<evidence type="ECO:0000256" key="2">
    <source>
        <dbReference type="SAM" id="Phobius"/>
    </source>
</evidence>
<keyword evidence="2" id="KW-0812">Transmembrane</keyword>
<keyword evidence="5" id="KW-1185">Reference proteome</keyword>
<sequence length="267" mass="27019">MSNANGTRSPRLPRRPRADRPGGAARTGSGAARRRGYSELGLCALLLAVGILVLSDALTMETVASARGPVGPRTVPLVVGTALLVVSVVLTVDVLRGATGDGTSGSDTAGSDTSGSDTSGSDTSGDGGAGPREAGGGTTLPEPRNAETRLPEPRDAKAPQEAARPEPVSARAAQPDAEGAEESEAGDWRTVALLAGVFLAFAALIEPLGFPLAGALLFWGSAFTLGSRRHAVTRDPLIAAGLSLLTYTVFHLLLGVHLPGGPLMGVM</sequence>
<dbReference type="InterPro" id="IPR009936">
    <property type="entry name" value="DUF1468"/>
</dbReference>
<dbReference type="AlphaFoldDB" id="A0A1H9Q814"/>
<feature type="transmembrane region" description="Helical" evidence="2">
    <location>
        <begin position="191"/>
        <end position="217"/>
    </location>
</feature>
<feature type="transmembrane region" description="Helical" evidence="2">
    <location>
        <begin position="237"/>
        <end position="258"/>
    </location>
</feature>
<keyword evidence="2" id="KW-0472">Membrane</keyword>
<feature type="region of interest" description="Disordered" evidence="1">
    <location>
        <begin position="1"/>
        <end position="31"/>
    </location>
</feature>
<feature type="domain" description="DUF1468" evidence="3">
    <location>
        <begin position="176"/>
        <end position="259"/>
    </location>
</feature>
<dbReference type="Proteomes" id="UP000182841">
    <property type="component" value="Unassembled WGS sequence"/>
</dbReference>
<keyword evidence="2" id="KW-1133">Transmembrane helix</keyword>